<keyword evidence="12" id="KW-1185">Reference proteome</keyword>
<dbReference type="GO" id="GO:0035091">
    <property type="term" value="F:phosphatidylinositol binding"/>
    <property type="evidence" value="ECO:0007669"/>
    <property type="project" value="InterPro"/>
</dbReference>
<feature type="compositionally biased region" description="Basic and acidic residues" evidence="8">
    <location>
        <begin position="142"/>
        <end position="153"/>
    </location>
</feature>
<dbReference type="Pfam" id="PF00018">
    <property type="entry name" value="SH3_1"/>
    <property type="match status" value="1"/>
</dbReference>
<keyword evidence="5" id="KW-0967">Endosome</keyword>
<dbReference type="CDD" id="cd21388">
    <property type="entry name" value="GAT_STAM"/>
    <property type="match status" value="1"/>
</dbReference>
<evidence type="ECO:0000313" key="12">
    <source>
        <dbReference type="Proteomes" id="UP000242188"/>
    </source>
</evidence>
<keyword evidence="4" id="KW-0813">Transport</keyword>
<keyword evidence="3 7" id="KW-0728">SH3 domain</keyword>
<gene>
    <name evidence="11" type="ORF">KP79_PYT23354</name>
</gene>
<dbReference type="SUPFAM" id="SSF89009">
    <property type="entry name" value="GAT-like domain"/>
    <property type="match status" value="1"/>
</dbReference>
<accession>A0A210QKM8</accession>
<evidence type="ECO:0000256" key="5">
    <source>
        <dbReference type="ARBA" id="ARBA00022753"/>
    </source>
</evidence>
<dbReference type="AlphaFoldDB" id="A0A210QKM8"/>
<dbReference type="Gene3D" id="1.25.40.90">
    <property type="match status" value="1"/>
</dbReference>
<dbReference type="Pfam" id="PF02809">
    <property type="entry name" value="UIM"/>
    <property type="match status" value="1"/>
</dbReference>
<dbReference type="InterPro" id="IPR001452">
    <property type="entry name" value="SH3_domain"/>
</dbReference>
<feature type="compositionally biased region" description="Low complexity" evidence="8">
    <location>
        <begin position="435"/>
        <end position="472"/>
    </location>
</feature>
<dbReference type="Proteomes" id="UP000242188">
    <property type="component" value="Unassembled WGS sequence"/>
</dbReference>
<dbReference type="InterPro" id="IPR050670">
    <property type="entry name" value="STAM"/>
</dbReference>
<organism evidence="11 12">
    <name type="scientific">Mizuhopecten yessoensis</name>
    <name type="common">Japanese scallop</name>
    <name type="synonym">Patinopecten yessoensis</name>
    <dbReference type="NCBI Taxonomy" id="6573"/>
    <lineage>
        <taxon>Eukaryota</taxon>
        <taxon>Metazoa</taxon>
        <taxon>Spiralia</taxon>
        <taxon>Lophotrochozoa</taxon>
        <taxon>Mollusca</taxon>
        <taxon>Bivalvia</taxon>
        <taxon>Autobranchia</taxon>
        <taxon>Pteriomorphia</taxon>
        <taxon>Pectinida</taxon>
        <taxon>Pectinoidea</taxon>
        <taxon>Pectinidae</taxon>
        <taxon>Mizuhopecten</taxon>
    </lineage>
</organism>
<dbReference type="GO" id="GO:0043130">
    <property type="term" value="F:ubiquitin binding"/>
    <property type="evidence" value="ECO:0007669"/>
    <property type="project" value="InterPro"/>
</dbReference>
<evidence type="ECO:0000259" key="10">
    <source>
        <dbReference type="PROSITE" id="PS50179"/>
    </source>
</evidence>
<feature type="compositionally biased region" description="Low complexity" evidence="8">
    <location>
        <begin position="540"/>
        <end position="554"/>
    </location>
</feature>
<dbReference type="SMART" id="SM00288">
    <property type="entry name" value="VHS"/>
    <property type="match status" value="1"/>
</dbReference>
<comment type="similarity">
    <text evidence="2">Belongs to the STAM family.</text>
</comment>
<evidence type="ECO:0000256" key="2">
    <source>
        <dbReference type="ARBA" id="ARBA00009666"/>
    </source>
</evidence>
<evidence type="ECO:0000256" key="3">
    <source>
        <dbReference type="ARBA" id="ARBA00022443"/>
    </source>
</evidence>
<dbReference type="InterPro" id="IPR036028">
    <property type="entry name" value="SH3-like_dom_sf"/>
</dbReference>
<dbReference type="SUPFAM" id="SSF48464">
    <property type="entry name" value="ENTH/VHS domain"/>
    <property type="match status" value="1"/>
</dbReference>
<dbReference type="InterPro" id="IPR003903">
    <property type="entry name" value="UIM_dom"/>
</dbReference>
<evidence type="ECO:0000256" key="7">
    <source>
        <dbReference type="PROSITE-ProRule" id="PRU00192"/>
    </source>
</evidence>
<dbReference type="PRINTS" id="PR00452">
    <property type="entry name" value="SH3DOMAIN"/>
</dbReference>
<evidence type="ECO:0000313" key="11">
    <source>
        <dbReference type="EMBL" id="OWF49290.1"/>
    </source>
</evidence>
<dbReference type="STRING" id="6573.A0A210QKM8"/>
<dbReference type="InterPro" id="IPR008942">
    <property type="entry name" value="ENTH_VHS"/>
</dbReference>
<dbReference type="PROSITE" id="PS50330">
    <property type="entry name" value="UIM"/>
    <property type="match status" value="1"/>
</dbReference>
<reference evidence="11 12" key="1">
    <citation type="journal article" date="2017" name="Nat. Ecol. Evol.">
        <title>Scallop genome provides insights into evolution of bilaterian karyotype and development.</title>
        <authorList>
            <person name="Wang S."/>
            <person name="Zhang J."/>
            <person name="Jiao W."/>
            <person name="Li J."/>
            <person name="Xun X."/>
            <person name="Sun Y."/>
            <person name="Guo X."/>
            <person name="Huan P."/>
            <person name="Dong B."/>
            <person name="Zhang L."/>
            <person name="Hu X."/>
            <person name="Sun X."/>
            <person name="Wang J."/>
            <person name="Zhao C."/>
            <person name="Wang Y."/>
            <person name="Wang D."/>
            <person name="Huang X."/>
            <person name="Wang R."/>
            <person name="Lv J."/>
            <person name="Li Y."/>
            <person name="Zhang Z."/>
            <person name="Liu B."/>
            <person name="Lu W."/>
            <person name="Hui Y."/>
            <person name="Liang J."/>
            <person name="Zhou Z."/>
            <person name="Hou R."/>
            <person name="Li X."/>
            <person name="Liu Y."/>
            <person name="Li H."/>
            <person name="Ning X."/>
            <person name="Lin Y."/>
            <person name="Zhao L."/>
            <person name="Xing Q."/>
            <person name="Dou J."/>
            <person name="Li Y."/>
            <person name="Mao J."/>
            <person name="Guo H."/>
            <person name="Dou H."/>
            <person name="Li T."/>
            <person name="Mu C."/>
            <person name="Jiang W."/>
            <person name="Fu Q."/>
            <person name="Fu X."/>
            <person name="Miao Y."/>
            <person name="Liu J."/>
            <person name="Yu Q."/>
            <person name="Li R."/>
            <person name="Liao H."/>
            <person name="Li X."/>
            <person name="Kong Y."/>
            <person name="Jiang Z."/>
            <person name="Chourrout D."/>
            <person name="Li R."/>
            <person name="Bao Z."/>
        </authorList>
    </citation>
    <scope>NUCLEOTIDE SEQUENCE [LARGE SCALE GENOMIC DNA]</scope>
    <source>
        <strain evidence="11 12">PY_sf001</strain>
    </source>
</reference>
<dbReference type="GO" id="GO:0043328">
    <property type="term" value="P:protein transport to vacuole involved in ubiquitin-dependent protein catabolic process via the multivesicular body sorting pathway"/>
    <property type="evidence" value="ECO:0007669"/>
    <property type="project" value="TreeGrafter"/>
</dbReference>
<dbReference type="CDD" id="cd03568">
    <property type="entry name" value="VHS_STAM"/>
    <property type="match status" value="1"/>
</dbReference>
<evidence type="ECO:0000256" key="6">
    <source>
        <dbReference type="ARBA" id="ARBA00022927"/>
    </source>
</evidence>
<dbReference type="PANTHER" id="PTHR45929:SF3">
    <property type="entry name" value="JAK PATHWAY SIGNAL TRANSDUCTION ADAPTOR MOLECULE"/>
    <property type="match status" value="1"/>
</dbReference>
<feature type="region of interest" description="Disordered" evidence="8">
    <location>
        <begin position="142"/>
        <end position="165"/>
    </location>
</feature>
<dbReference type="InterPro" id="IPR002014">
    <property type="entry name" value="VHS_dom"/>
</dbReference>
<comment type="caution">
    <text evidence="11">The sequence shown here is derived from an EMBL/GenBank/DDBJ whole genome shotgun (WGS) entry which is preliminary data.</text>
</comment>
<feature type="compositionally biased region" description="Polar residues" evidence="8">
    <location>
        <begin position="479"/>
        <end position="529"/>
    </location>
</feature>
<comment type="subcellular location">
    <subcellularLocation>
        <location evidence="1">Endosome</location>
    </subcellularLocation>
</comment>
<dbReference type="SMART" id="SM00326">
    <property type="entry name" value="SH3"/>
    <property type="match status" value="1"/>
</dbReference>
<feature type="domain" description="SH3" evidence="9">
    <location>
        <begin position="217"/>
        <end position="276"/>
    </location>
</feature>
<dbReference type="FunFam" id="1.25.40.90:FF:000009">
    <property type="entry name" value="Putative signal transducing adapter molecule 1"/>
    <property type="match status" value="1"/>
</dbReference>
<evidence type="ECO:0000256" key="4">
    <source>
        <dbReference type="ARBA" id="ARBA00022448"/>
    </source>
</evidence>
<dbReference type="EMBL" id="NEDP02003184">
    <property type="protein sequence ID" value="OWF49290.1"/>
    <property type="molecule type" value="Genomic_DNA"/>
</dbReference>
<dbReference type="PROSITE" id="PS50002">
    <property type="entry name" value="SH3"/>
    <property type="match status" value="1"/>
</dbReference>
<protein>
    <submittedName>
        <fullName evidence="11">Signal transducing adapter molecule 1</fullName>
    </submittedName>
</protein>
<dbReference type="CDD" id="cd11820">
    <property type="entry name" value="SH3_STAM"/>
    <property type="match status" value="1"/>
</dbReference>
<evidence type="ECO:0000256" key="8">
    <source>
        <dbReference type="SAM" id="MobiDB-lite"/>
    </source>
</evidence>
<dbReference type="OrthoDB" id="10068368at2759"/>
<keyword evidence="6" id="KW-0653">Protein transport</keyword>
<dbReference type="SUPFAM" id="SSF50044">
    <property type="entry name" value="SH3-domain"/>
    <property type="match status" value="1"/>
</dbReference>
<feature type="region of interest" description="Disordered" evidence="8">
    <location>
        <begin position="435"/>
        <end position="554"/>
    </location>
</feature>
<dbReference type="PROSITE" id="PS50179">
    <property type="entry name" value="VHS"/>
    <property type="match status" value="1"/>
</dbReference>
<dbReference type="Gene3D" id="2.30.30.40">
    <property type="entry name" value="SH3 Domains"/>
    <property type="match status" value="1"/>
</dbReference>
<name>A0A210QKM8_MIZYE</name>
<dbReference type="PANTHER" id="PTHR45929">
    <property type="entry name" value="JAK PATHWAY SIGNAL TRANSDUCTION ADAPTOR MOLECULE"/>
    <property type="match status" value="1"/>
</dbReference>
<evidence type="ECO:0000259" key="9">
    <source>
        <dbReference type="PROSITE" id="PS50002"/>
    </source>
</evidence>
<sequence>MPLFASSTPFDKDVEKATSEMNTTEDWGLIMDIVDQVNTKPNGPRDCLRSIVKRLNHIVPIVSMQALTLLDAAVNNCGRPIHLEISSRDFISECRTLIGQKAHPKVSEKLKGLIKKWAESKEFKNDPALSLIPSFYESLKSDGHDFPDQDGQPKRAPVSTDPNVVNNQQEEDDIAKAIALSLKESDKGSSQKTTSLYPTGYSVSSDSATYASISKLREVRKVRALYDFEAAEDNELTFKSGELISVTDDSDVNWWKGFNQRGEGLFPANFVTADLSVEPEDSKEKKKVQFNEEVQVKAVDVPPEEVDINEEKIDNVLQLIQNADPTGETQPDSEEMLRLEETCKGMGPLIDTELEKIDRKHASLCEINSKVVDALQMYHNLMKEDPNPYASFKGGVAPGPMNFSHPNMSMTQPISSQSMYNGQQQFRPGQVQMPMQNQMQMPPPGQGQISQQGQGQMPQGQGQMPQMVVGPPSQVYAPPSSQSFTNVPSGTEAYTSSQGVTTGPSHSSMQSMAQNTVPPQTQPSIQNNYPAPPPIGAPGGPQFYQQPPQQQPLL</sequence>
<proteinExistence type="inferred from homology"/>
<dbReference type="Gene3D" id="1.20.5.1940">
    <property type="match status" value="1"/>
</dbReference>
<dbReference type="GO" id="GO:0033565">
    <property type="term" value="C:ESCRT-0 complex"/>
    <property type="evidence" value="ECO:0007669"/>
    <property type="project" value="TreeGrafter"/>
</dbReference>
<dbReference type="Pfam" id="PF00790">
    <property type="entry name" value="VHS"/>
    <property type="match status" value="1"/>
</dbReference>
<feature type="domain" description="VHS" evidence="10">
    <location>
        <begin position="17"/>
        <end position="147"/>
    </location>
</feature>
<evidence type="ECO:0000256" key="1">
    <source>
        <dbReference type="ARBA" id="ARBA00004177"/>
    </source>
</evidence>